<dbReference type="GO" id="GO:0000785">
    <property type="term" value="C:chromatin"/>
    <property type="evidence" value="ECO:0007669"/>
    <property type="project" value="TreeGrafter"/>
</dbReference>
<dbReference type="AlphaFoldDB" id="A0A401QDT2"/>
<dbReference type="Pfam" id="PF15613">
    <property type="entry name" value="WSD"/>
    <property type="match status" value="1"/>
</dbReference>
<evidence type="ECO:0000313" key="4">
    <source>
        <dbReference type="EMBL" id="GCB83513.1"/>
    </source>
</evidence>
<gene>
    <name evidence="4" type="ORF">scyTo_0024345</name>
</gene>
<keyword evidence="2" id="KW-0539">Nucleus</keyword>
<comment type="caution">
    <text evidence="4">The sequence shown here is derived from an EMBL/GenBank/DDBJ whole genome shotgun (WGS) entry which is preliminary data.</text>
</comment>
<name>A0A401QDT2_SCYTO</name>
<organism evidence="4 5">
    <name type="scientific">Scyliorhinus torazame</name>
    <name type="common">Cloudy catshark</name>
    <name type="synonym">Catulus torazame</name>
    <dbReference type="NCBI Taxonomy" id="75743"/>
    <lineage>
        <taxon>Eukaryota</taxon>
        <taxon>Metazoa</taxon>
        <taxon>Chordata</taxon>
        <taxon>Craniata</taxon>
        <taxon>Vertebrata</taxon>
        <taxon>Chondrichthyes</taxon>
        <taxon>Elasmobranchii</taxon>
        <taxon>Galeomorphii</taxon>
        <taxon>Galeoidea</taxon>
        <taxon>Carcharhiniformes</taxon>
        <taxon>Scyliorhinidae</taxon>
        <taxon>Scyliorhinus</taxon>
    </lineage>
</organism>
<dbReference type="GO" id="GO:0005634">
    <property type="term" value="C:nucleus"/>
    <property type="evidence" value="ECO:0007669"/>
    <property type="project" value="UniProtKB-SubCell"/>
</dbReference>
<dbReference type="EMBL" id="BFAA01043863">
    <property type="protein sequence ID" value="GCB83513.1"/>
    <property type="molecule type" value="Genomic_DNA"/>
</dbReference>
<reference evidence="4 5" key="1">
    <citation type="journal article" date="2018" name="Nat. Ecol. Evol.">
        <title>Shark genomes provide insights into elasmobranch evolution and the origin of vertebrates.</title>
        <authorList>
            <person name="Hara Y"/>
            <person name="Yamaguchi K"/>
            <person name="Onimaru K"/>
            <person name="Kadota M"/>
            <person name="Koyanagi M"/>
            <person name="Keeley SD"/>
            <person name="Tatsumi K"/>
            <person name="Tanaka K"/>
            <person name="Motone F"/>
            <person name="Kageyama Y"/>
            <person name="Nozu R"/>
            <person name="Adachi N"/>
            <person name="Nishimura O"/>
            <person name="Nakagawa R"/>
            <person name="Tanegashima C"/>
            <person name="Kiyatake I"/>
            <person name="Matsumoto R"/>
            <person name="Murakumo K"/>
            <person name="Nishida K"/>
            <person name="Terakita A"/>
            <person name="Kuratani S"/>
            <person name="Sato K"/>
            <person name="Hyodo S Kuraku.S."/>
        </authorList>
    </citation>
    <scope>NUCLEOTIDE SEQUENCE [LARGE SCALE GENOMIC DNA]</scope>
</reference>
<dbReference type="STRING" id="75743.A0A401QDT2"/>
<evidence type="ECO:0000259" key="3">
    <source>
        <dbReference type="Pfam" id="PF15613"/>
    </source>
</evidence>
<accession>A0A401QDT2</accession>
<protein>
    <recommendedName>
        <fullName evidence="3">WHIM2 domain-containing protein</fullName>
    </recommendedName>
</protein>
<feature type="non-terminal residue" evidence="4">
    <location>
        <position position="1"/>
    </location>
</feature>
<dbReference type="InterPro" id="IPR028941">
    <property type="entry name" value="WHIM2_dom"/>
</dbReference>
<dbReference type="PANTHER" id="PTHR45915">
    <property type="entry name" value="TRANSCRIPTION INTERMEDIARY FACTOR"/>
    <property type="match status" value="1"/>
</dbReference>
<evidence type="ECO:0000256" key="1">
    <source>
        <dbReference type="ARBA" id="ARBA00004123"/>
    </source>
</evidence>
<comment type="subcellular location">
    <subcellularLocation>
        <location evidence="1">Nucleus</location>
    </subcellularLocation>
</comment>
<dbReference type="OrthoDB" id="21449at2759"/>
<dbReference type="PANTHER" id="PTHR45915:SF2">
    <property type="entry name" value="TOUTATIS, ISOFORM E"/>
    <property type="match status" value="1"/>
</dbReference>
<dbReference type="Proteomes" id="UP000288216">
    <property type="component" value="Unassembled WGS sequence"/>
</dbReference>
<keyword evidence="5" id="KW-1185">Reference proteome</keyword>
<sequence length="117" mass="13784">MQKDWWQIENLEQLNCLLKALHPRGVREKALHKQLLKHMDHVSQACTREKTDSLFHNDKEQFVTKEMVEKWKPEKWAFSVDLAALRYLEALEQRVISASLQAKVRKCFQPLGITEGI</sequence>
<feature type="domain" description="WHIM2" evidence="3">
    <location>
        <begin position="2"/>
        <end position="38"/>
    </location>
</feature>
<evidence type="ECO:0000256" key="2">
    <source>
        <dbReference type="ARBA" id="ARBA00023242"/>
    </source>
</evidence>
<evidence type="ECO:0000313" key="5">
    <source>
        <dbReference type="Proteomes" id="UP000288216"/>
    </source>
</evidence>
<proteinExistence type="predicted"/>